<dbReference type="OrthoDB" id="9006525at2"/>
<keyword evidence="1" id="KW-1133">Transmembrane helix</keyword>
<dbReference type="AlphaFoldDB" id="A0A2N7WBQ1"/>
<protein>
    <recommendedName>
        <fullName evidence="2">BON domain-containing protein</fullName>
    </recommendedName>
</protein>
<gene>
    <name evidence="4" type="ORF">C0Z16_26595</name>
    <name evidence="3" type="ORF">LMG27174_05582</name>
</gene>
<keyword evidence="1" id="KW-0472">Membrane</keyword>
<feature type="domain" description="BON" evidence="2">
    <location>
        <begin position="73"/>
        <end position="137"/>
    </location>
</feature>
<dbReference type="EMBL" id="PNXY01000023">
    <property type="protein sequence ID" value="PMS26842.1"/>
    <property type="molecule type" value="Genomic_DNA"/>
</dbReference>
<dbReference type="RefSeq" id="WP_102635049.1">
    <property type="nucleotide sequence ID" value="NZ_CADIJZ010000025.1"/>
</dbReference>
<evidence type="ECO:0000313" key="3">
    <source>
        <dbReference type="EMBL" id="CAB3728501.1"/>
    </source>
</evidence>
<keyword evidence="5" id="KW-1185">Reference proteome</keyword>
<reference evidence="3 6" key="2">
    <citation type="submission" date="2020-04" db="EMBL/GenBank/DDBJ databases">
        <authorList>
            <person name="De Canck E."/>
        </authorList>
    </citation>
    <scope>NUCLEOTIDE SEQUENCE [LARGE SCALE GENOMIC DNA]</scope>
    <source>
        <strain evidence="3 6">LMG 27174</strain>
    </source>
</reference>
<dbReference type="Pfam" id="PF04972">
    <property type="entry name" value="BON"/>
    <property type="match status" value="1"/>
</dbReference>
<reference evidence="4 5" key="1">
    <citation type="submission" date="2018-01" db="EMBL/GenBank/DDBJ databases">
        <title>Whole genome analyses suggest that Burkholderia sensu lato contains two further novel genera in the rhizoxinica-symbiotica group Mycetohabitans gen. nov., and Trinickia gen. nov.: implications for the evolution of diazotrophy and nodulation in the Burkholderiaceae.</title>
        <authorList>
            <person name="Estrada-de los Santos P."/>
            <person name="Palmer M."/>
            <person name="Chavez-Ramirez B."/>
            <person name="Beukes C."/>
            <person name="Steenkamp E.T."/>
            <person name="Hirsch A.M."/>
            <person name="Manyaka P."/>
            <person name="Maluk M."/>
            <person name="Lafos M."/>
            <person name="Crook M."/>
            <person name="Gross E."/>
            <person name="Simon M.F."/>
            <person name="Bueno dos Reis Junior F."/>
            <person name="Poole P.S."/>
            <person name="Venter S.N."/>
            <person name="James E.K."/>
        </authorList>
    </citation>
    <scope>NUCLEOTIDE SEQUENCE [LARGE SCALE GENOMIC DNA]</scope>
    <source>
        <strain evidence="4 5">WSM 3937</strain>
    </source>
</reference>
<feature type="transmembrane region" description="Helical" evidence="1">
    <location>
        <begin position="6"/>
        <end position="22"/>
    </location>
</feature>
<evidence type="ECO:0000256" key="1">
    <source>
        <dbReference type="SAM" id="Phobius"/>
    </source>
</evidence>
<evidence type="ECO:0000259" key="2">
    <source>
        <dbReference type="Pfam" id="PF04972"/>
    </source>
</evidence>
<dbReference type="InterPro" id="IPR007055">
    <property type="entry name" value="BON_dom"/>
</dbReference>
<dbReference type="EMBL" id="CADIJZ010000025">
    <property type="protein sequence ID" value="CAB3728501.1"/>
    <property type="molecule type" value="Genomic_DNA"/>
</dbReference>
<evidence type="ECO:0000313" key="5">
    <source>
        <dbReference type="Proteomes" id="UP000235659"/>
    </source>
</evidence>
<dbReference type="Proteomes" id="UP000235659">
    <property type="component" value="Unassembled WGS sequence"/>
</dbReference>
<dbReference type="Proteomes" id="UP000494205">
    <property type="component" value="Unassembled WGS sequence"/>
</dbReference>
<proteinExistence type="predicted"/>
<evidence type="ECO:0000313" key="4">
    <source>
        <dbReference type="EMBL" id="PMS26842.1"/>
    </source>
</evidence>
<organism evidence="3 6">
    <name type="scientific">Paraburkholderia rhynchosiae</name>
    <dbReference type="NCBI Taxonomy" id="487049"/>
    <lineage>
        <taxon>Bacteria</taxon>
        <taxon>Pseudomonadati</taxon>
        <taxon>Pseudomonadota</taxon>
        <taxon>Betaproteobacteria</taxon>
        <taxon>Burkholderiales</taxon>
        <taxon>Burkholderiaceae</taxon>
        <taxon>Paraburkholderia</taxon>
    </lineage>
</organism>
<keyword evidence="1" id="KW-0812">Transmembrane</keyword>
<evidence type="ECO:0000313" key="6">
    <source>
        <dbReference type="Proteomes" id="UP000494205"/>
    </source>
</evidence>
<accession>A0A2N7WBQ1</accession>
<sequence>MNTFLRSVAAAAIGAAAMYYLDNQSGRRRRAMLRDKMASTTKKLSKQSRSQARRAAGHAYGLLHHAASDAPVSDQQLVERARSCLGRTVANPGAIDIRVERGVACISGHVLAADRERVIREIAAVPGIERVEDELSVHEQAGNVPELQGAATRG</sequence>
<name>A0A2N7WBQ1_9BURK</name>